<dbReference type="InterPro" id="IPR001810">
    <property type="entry name" value="F-box_dom"/>
</dbReference>
<protein>
    <recommendedName>
        <fullName evidence="1">FBD domain-containing protein</fullName>
    </recommendedName>
</protein>
<feature type="domain" description="FBD" evidence="1">
    <location>
        <begin position="363"/>
        <end position="431"/>
    </location>
</feature>
<dbReference type="InterPro" id="IPR032675">
    <property type="entry name" value="LRR_dom_sf"/>
</dbReference>
<dbReference type="HOGENOM" id="CLU_010721_0_1_1"/>
<organism evidence="2 3">
    <name type="scientific">Amborella trichopoda</name>
    <dbReference type="NCBI Taxonomy" id="13333"/>
    <lineage>
        <taxon>Eukaryota</taxon>
        <taxon>Viridiplantae</taxon>
        <taxon>Streptophyta</taxon>
        <taxon>Embryophyta</taxon>
        <taxon>Tracheophyta</taxon>
        <taxon>Spermatophyta</taxon>
        <taxon>Magnoliopsida</taxon>
        <taxon>Amborellales</taxon>
        <taxon>Amborellaceae</taxon>
        <taxon>Amborella</taxon>
    </lineage>
</organism>
<dbReference type="Proteomes" id="UP000017836">
    <property type="component" value="Unassembled WGS sequence"/>
</dbReference>
<dbReference type="SUPFAM" id="SSF52047">
    <property type="entry name" value="RNI-like"/>
    <property type="match status" value="1"/>
</dbReference>
<dbReference type="Gene3D" id="3.80.10.10">
    <property type="entry name" value="Ribonuclease Inhibitor"/>
    <property type="match status" value="1"/>
</dbReference>
<dbReference type="InterPro" id="IPR055411">
    <property type="entry name" value="LRR_FXL15/At3g58940/PEG3-like"/>
</dbReference>
<dbReference type="OrthoDB" id="629734at2759"/>
<evidence type="ECO:0000313" key="3">
    <source>
        <dbReference type="Proteomes" id="UP000017836"/>
    </source>
</evidence>
<dbReference type="PANTHER" id="PTHR31639:SF42">
    <property type="entry name" value="OS02G0160200 PROTEIN"/>
    <property type="match status" value="1"/>
</dbReference>
<accession>W1PYF4</accession>
<dbReference type="EMBL" id="KI392591">
    <property type="protein sequence ID" value="ERN12986.1"/>
    <property type="molecule type" value="Genomic_DNA"/>
</dbReference>
<dbReference type="Pfam" id="PF24758">
    <property type="entry name" value="LRR_At5g56370"/>
    <property type="match status" value="1"/>
</dbReference>
<evidence type="ECO:0000259" key="1">
    <source>
        <dbReference type="SMART" id="SM00579"/>
    </source>
</evidence>
<sequence length="431" mass="49816">MEQHPRGVDRISSIPSVLLHRILCLLPIREAARTSILSRQWRYIWTFIPTLNFVNDSKSKKKRKKNPLYNCNWGQIIDKVLLLHNGPIFGFHLQNTLEINIDDIDQWVVFITKRGLQQLTIHCSCSGAPYKLHSSLFLCSSLVCLKLVLCEFQIPIGFVGFCSLKYMSLKHVYVSDEALESVVSKSPFLKQLVLEKCRGLSFINVNAPELLSFHIVGEFHDIKMNHSPNLKHLRICWDYGVPQNCMLNRVLKGKTKLQSLCLAGAYIEDLLDRMAERFLTTYDYLKVLNLSVESLCIDTIKEISFLLRSSPYLEALQLKISNDPVMECEESRILEIDVDMEAKYEIRGFLWKTLECDSITCLGCLRRVEIQSPFTYMEDMEIVAFLLQHAEVLNVLHIKISECENKDRQLRIVKRLASFPRASPHAKLFFK</sequence>
<dbReference type="SUPFAM" id="SSF81383">
    <property type="entry name" value="F-box domain"/>
    <property type="match status" value="1"/>
</dbReference>
<dbReference type="InterPro" id="IPR053781">
    <property type="entry name" value="F-box_AtFBL13-like"/>
</dbReference>
<dbReference type="InterPro" id="IPR006566">
    <property type="entry name" value="FBD"/>
</dbReference>
<evidence type="ECO:0000313" key="2">
    <source>
        <dbReference type="EMBL" id="ERN12986.1"/>
    </source>
</evidence>
<dbReference type="OMA" id="RIEWKGE"/>
<reference evidence="3" key="1">
    <citation type="journal article" date="2013" name="Science">
        <title>The Amborella genome and the evolution of flowering plants.</title>
        <authorList>
            <consortium name="Amborella Genome Project"/>
        </authorList>
    </citation>
    <scope>NUCLEOTIDE SEQUENCE [LARGE SCALE GENOMIC DNA]</scope>
</reference>
<gene>
    <name evidence="2" type="ORF">AMTR_s00040p00064030</name>
</gene>
<dbReference type="InterPro" id="IPR036047">
    <property type="entry name" value="F-box-like_dom_sf"/>
</dbReference>
<proteinExistence type="predicted"/>
<dbReference type="PANTHER" id="PTHR31639">
    <property type="entry name" value="F-BOX PROTEIN-LIKE"/>
    <property type="match status" value="1"/>
</dbReference>
<name>W1PYF4_AMBTC</name>
<dbReference type="Pfam" id="PF00646">
    <property type="entry name" value="F-box"/>
    <property type="match status" value="1"/>
</dbReference>
<dbReference type="Gramene" id="ERN12986">
    <property type="protein sequence ID" value="ERN12986"/>
    <property type="gene ID" value="AMTR_s00040p00064030"/>
</dbReference>
<keyword evidence="3" id="KW-1185">Reference proteome</keyword>
<dbReference type="SMART" id="SM00579">
    <property type="entry name" value="FBD"/>
    <property type="match status" value="1"/>
</dbReference>
<dbReference type="AlphaFoldDB" id="W1PYF4"/>
<dbReference type="eggNOG" id="ENOG502RQPH">
    <property type="taxonomic scope" value="Eukaryota"/>
</dbReference>
<dbReference type="CDD" id="cd22160">
    <property type="entry name" value="F-box_AtFBL13-like"/>
    <property type="match status" value="1"/>
</dbReference>